<dbReference type="OrthoDB" id="426882at2759"/>
<dbReference type="Pfam" id="PF04082">
    <property type="entry name" value="Fungal_trans"/>
    <property type="match status" value="1"/>
</dbReference>
<evidence type="ECO:0000256" key="1">
    <source>
        <dbReference type="ARBA" id="ARBA00004123"/>
    </source>
</evidence>
<keyword evidence="4" id="KW-0804">Transcription</keyword>
<evidence type="ECO:0000256" key="3">
    <source>
        <dbReference type="ARBA" id="ARBA00023015"/>
    </source>
</evidence>
<dbReference type="GO" id="GO:0005634">
    <property type="term" value="C:nucleus"/>
    <property type="evidence" value="ECO:0007669"/>
    <property type="project" value="UniProtKB-SubCell"/>
</dbReference>
<dbReference type="GO" id="GO:0000981">
    <property type="term" value="F:DNA-binding transcription factor activity, RNA polymerase II-specific"/>
    <property type="evidence" value="ECO:0007669"/>
    <property type="project" value="InterPro"/>
</dbReference>
<dbReference type="InterPro" id="IPR050815">
    <property type="entry name" value="TF_fung"/>
</dbReference>
<evidence type="ECO:0000259" key="7">
    <source>
        <dbReference type="Pfam" id="PF04082"/>
    </source>
</evidence>
<gene>
    <name evidence="8" type="ORF">ATEG_07522</name>
</gene>
<evidence type="ECO:0000256" key="4">
    <source>
        <dbReference type="ARBA" id="ARBA00023163"/>
    </source>
</evidence>
<evidence type="ECO:0000256" key="5">
    <source>
        <dbReference type="ARBA" id="ARBA00023242"/>
    </source>
</evidence>
<dbReference type="PANTHER" id="PTHR47338">
    <property type="entry name" value="ZN(II)2CYS6 TRANSCRIPTION FACTOR (EUROFUNG)-RELATED"/>
    <property type="match status" value="1"/>
</dbReference>
<dbReference type="OMA" id="TYVSDCA"/>
<dbReference type="CDD" id="cd12148">
    <property type="entry name" value="fungal_TF_MHR"/>
    <property type="match status" value="1"/>
</dbReference>
<reference evidence="9" key="1">
    <citation type="submission" date="2005-09" db="EMBL/GenBank/DDBJ databases">
        <title>Annotation of the Aspergillus terreus NIH2624 genome.</title>
        <authorList>
            <person name="Birren B.W."/>
            <person name="Lander E.S."/>
            <person name="Galagan J.E."/>
            <person name="Nusbaum C."/>
            <person name="Devon K."/>
            <person name="Henn M."/>
            <person name="Ma L.-J."/>
            <person name="Jaffe D.B."/>
            <person name="Butler J."/>
            <person name="Alvarez P."/>
            <person name="Gnerre S."/>
            <person name="Grabherr M."/>
            <person name="Kleber M."/>
            <person name="Mauceli E.W."/>
            <person name="Brockman W."/>
            <person name="Rounsley S."/>
            <person name="Young S.K."/>
            <person name="LaButti K."/>
            <person name="Pushparaj V."/>
            <person name="DeCaprio D."/>
            <person name="Crawford M."/>
            <person name="Koehrsen M."/>
            <person name="Engels R."/>
            <person name="Montgomery P."/>
            <person name="Pearson M."/>
            <person name="Howarth C."/>
            <person name="Larson L."/>
            <person name="Luoma S."/>
            <person name="White J."/>
            <person name="Alvarado L."/>
            <person name="Kodira C.D."/>
            <person name="Zeng Q."/>
            <person name="Oleary S."/>
            <person name="Yandava C."/>
            <person name="Denning D.W."/>
            <person name="Nierman W.C."/>
            <person name="Milne T."/>
            <person name="Madden K."/>
        </authorList>
    </citation>
    <scope>NUCLEOTIDE SEQUENCE [LARGE SCALE GENOMIC DNA]</scope>
    <source>
        <strain evidence="9">NIH 2624 / FGSC A1156</strain>
    </source>
</reference>
<comment type="subcellular location">
    <subcellularLocation>
        <location evidence="1">Nucleus</location>
    </subcellularLocation>
</comment>
<dbReference type="HOGENOM" id="CLU_015161_2_0_1"/>
<dbReference type="VEuPathDB" id="FungiDB:ATEG_07522"/>
<feature type="region of interest" description="Disordered" evidence="6">
    <location>
        <begin position="1"/>
        <end position="46"/>
    </location>
</feature>
<keyword evidence="3" id="KW-0805">Transcription regulation</keyword>
<dbReference type="RefSeq" id="XP_001216143.1">
    <property type="nucleotide sequence ID" value="XM_001216143.1"/>
</dbReference>
<accession>Q0CFL2</accession>
<evidence type="ECO:0000313" key="9">
    <source>
        <dbReference type="Proteomes" id="UP000007963"/>
    </source>
</evidence>
<name>Q0CFL2_ASPTN</name>
<keyword evidence="5" id="KW-0539">Nucleus</keyword>
<dbReference type="AlphaFoldDB" id="Q0CFL2"/>
<dbReference type="eggNOG" id="ENOG502RMHE">
    <property type="taxonomic scope" value="Eukaryota"/>
</dbReference>
<sequence length="656" mass="73752">MFELPEKDRLASLEEKNLHSEQTEGDPGDTHESYSDNHPSTSDPGYAVNDPFAFGLGGGDSFLQPSTASLAKAIDLYFRHCHRQPIWCFERDDLDDPDRLSEELIYSILALTARFTPEHAQLQHHANTARTLVMLRVANGTVKLETIESLCLLSYSSFIDGDLHLGRFHLGLAFQLCRSAALDQASTYTVEDSLTEEKRRLFWSLQSLEQTYGQQCSFNINQLDNVRPSWTPTNGSRSLQKEIEASRPPLPSDHLGCSSATDIGIWNLSIHFGWVWNRVRTYISDSAQSKLTEPWRYDSMCTMILSDLTEVENKLSQCHRYDSVKFYERTADDLNINRSYWAPWLKLQFTYHSILTVLNHPFLYIVASQYNPNLAIPNAFWRRSSELVLLHATWIVRMIDMVHEKRMRLIDPFFGHSAAIAATVHLYYCCAADPRLKQKSKTDFDRTLDRLIHIASGSTHFDYDWTPCKIHLSVPLMWDILQLNCNPGTHDTSGSSLLHSSLVPSISREDDGDGNPTSTLEIIVATSPEVTVNTADGGQAAHMPPNMPKMSASPPSPGNIVLGDKVVAPADSLMFNTPWLWTDPGQFSDMENMEFQEPDSTIGNVDGFSTWALFLPAPVEGSSKGFLLGMRKKNVGAHELEAEIRSLPVGKPNPDK</sequence>
<keyword evidence="2" id="KW-0479">Metal-binding</keyword>
<dbReference type="GeneID" id="4322821"/>
<evidence type="ECO:0000313" key="8">
    <source>
        <dbReference type="EMBL" id="EAU31784.1"/>
    </source>
</evidence>
<dbReference type="GO" id="GO:0006351">
    <property type="term" value="P:DNA-templated transcription"/>
    <property type="evidence" value="ECO:0007669"/>
    <property type="project" value="InterPro"/>
</dbReference>
<dbReference type="GO" id="GO:0008270">
    <property type="term" value="F:zinc ion binding"/>
    <property type="evidence" value="ECO:0007669"/>
    <property type="project" value="InterPro"/>
</dbReference>
<protein>
    <recommendedName>
        <fullName evidence="7">Xylanolytic transcriptional activator regulatory domain-containing protein</fullName>
    </recommendedName>
</protein>
<dbReference type="InterPro" id="IPR007219">
    <property type="entry name" value="XnlR_reg_dom"/>
</dbReference>
<evidence type="ECO:0000256" key="6">
    <source>
        <dbReference type="SAM" id="MobiDB-lite"/>
    </source>
</evidence>
<evidence type="ECO:0000256" key="2">
    <source>
        <dbReference type="ARBA" id="ARBA00022723"/>
    </source>
</evidence>
<proteinExistence type="predicted"/>
<feature type="compositionally biased region" description="Basic and acidic residues" evidence="6">
    <location>
        <begin position="1"/>
        <end position="35"/>
    </location>
</feature>
<dbReference type="PANTHER" id="PTHR47338:SF6">
    <property type="entry name" value="ZN(II)2CYS6 TRANSCRIPTION FACTOR (EUROFUNG)"/>
    <property type="match status" value="1"/>
</dbReference>
<dbReference type="EMBL" id="CH476604">
    <property type="protein sequence ID" value="EAU31784.1"/>
    <property type="molecule type" value="Genomic_DNA"/>
</dbReference>
<dbReference type="STRING" id="341663.Q0CFL2"/>
<dbReference type="Proteomes" id="UP000007963">
    <property type="component" value="Unassembled WGS sequence"/>
</dbReference>
<dbReference type="GO" id="GO:0003677">
    <property type="term" value="F:DNA binding"/>
    <property type="evidence" value="ECO:0007669"/>
    <property type="project" value="InterPro"/>
</dbReference>
<feature type="domain" description="Xylanolytic transcriptional activator regulatory" evidence="7">
    <location>
        <begin position="74"/>
        <end position="205"/>
    </location>
</feature>
<organism evidence="8 9">
    <name type="scientific">Aspergillus terreus (strain NIH 2624 / FGSC A1156)</name>
    <dbReference type="NCBI Taxonomy" id="341663"/>
    <lineage>
        <taxon>Eukaryota</taxon>
        <taxon>Fungi</taxon>
        <taxon>Dikarya</taxon>
        <taxon>Ascomycota</taxon>
        <taxon>Pezizomycotina</taxon>
        <taxon>Eurotiomycetes</taxon>
        <taxon>Eurotiomycetidae</taxon>
        <taxon>Eurotiales</taxon>
        <taxon>Aspergillaceae</taxon>
        <taxon>Aspergillus</taxon>
        <taxon>Aspergillus subgen. Circumdati</taxon>
    </lineage>
</organism>